<dbReference type="PANTHER" id="PTHR12110">
    <property type="entry name" value="HYDROXYPYRUVATE ISOMERASE"/>
    <property type="match status" value="1"/>
</dbReference>
<dbReference type="RefSeq" id="WP_205106676.1">
    <property type="nucleotide sequence ID" value="NZ_BAAAHT010000017.1"/>
</dbReference>
<evidence type="ECO:0000313" key="3">
    <source>
        <dbReference type="EMBL" id="MBM7470999.1"/>
    </source>
</evidence>
<dbReference type="Gene3D" id="3.20.20.150">
    <property type="entry name" value="Divalent-metal-dependent TIM barrel enzymes"/>
    <property type="match status" value="1"/>
</dbReference>
<comment type="caution">
    <text evidence="3">The sequence shown here is derived from an EMBL/GenBank/DDBJ whole genome shotgun (WGS) entry which is preliminary data.</text>
</comment>
<gene>
    <name evidence="3" type="ORF">JOE66_000633</name>
</gene>
<dbReference type="Proteomes" id="UP000776164">
    <property type="component" value="Unassembled WGS sequence"/>
</dbReference>
<dbReference type="Pfam" id="PF01261">
    <property type="entry name" value="AP_endonuc_2"/>
    <property type="match status" value="1"/>
</dbReference>
<keyword evidence="4" id="KW-1185">Reference proteome</keyword>
<accession>A0ABS2L1P4</accession>
<keyword evidence="3" id="KW-0413">Isomerase</keyword>
<dbReference type="SUPFAM" id="SSF51658">
    <property type="entry name" value="Xylose isomerase-like"/>
    <property type="match status" value="1"/>
</dbReference>
<dbReference type="EMBL" id="JAFBBU010000001">
    <property type="protein sequence ID" value="MBM7470999.1"/>
    <property type="molecule type" value="Genomic_DNA"/>
</dbReference>
<evidence type="ECO:0000256" key="1">
    <source>
        <dbReference type="ARBA" id="ARBA00023277"/>
    </source>
</evidence>
<organism evidence="3 4">
    <name type="scientific">Subtercola frigoramans</name>
    <dbReference type="NCBI Taxonomy" id="120298"/>
    <lineage>
        <taxon>Bacteria</taxon>
        <taxon>Bacillati</taxon>
        <taxon>Actinomycetota</taxon>
        <taxon>Actinomycetes</taxon>
        <taxon>Micrococcales</taxon>
        <taxon>Microbacteriaceae</taxon>
        <taxon>Subtercola</taxon>
    </lineage>
</organism>
<dbReference type="InterPro" id="IPR036237">
    <property type="entry name" value="Xyl_isomerase-like_sf"/>
</dbReference>
<proteinExistence type="predicted"/>
<dbReference type="GO" id="GO:0016853">
    <property type="term" value="F:isomerase activity"/>
    <property type="evidence" value="ECO:0007669"/>
    <property type="project" value="UniProtKB-KW"/>
</dbReference>
<dbReference type="InterPro" id="IPR013022">
    <property type="entry name" value="Xyl_isomerase-like_TIM-brl"/>
</dbReference>
<sequence>MGAIAISSFSLFTQLGPLHFETRGDDGVVRPSAMDLPSRIDLEQFIALVPQETGLTAVELCQVQFGETTPQRLERLKAAFATAGVRLLTVPIDVGDISTPDAAHRDEDVLRIIDWLDIAQSLGARFARVRIGSPIEGADTEGSGLVRALGTLADEAARRHLELLVENHGGLSSDPGFLLSLQKQIGEDRMGILLDLGNFEPVSTVSIGRITGNPVDESGLDVEHIYKKIEMLAPHARLVHAKAIDAGADGEPLLDLDRSLAIVAQAGYDGDISIEWEGLLGDPWEQVRRVVERIRRAFPAMADVKAS</sequence>
<protein>
    <submittedName>
        <fullName evidence="3">Sugar phosphate isomerase/epimerase</fullName>
    </submittedName>
</protein>
<name>A0ABS2L1P4_9MICO</name>
<reference evidence="3 4" key="1">
    <citation type="submission" date="2021-01" db="EMBL/GenBank/DDBJ databases">
        <title>Sequencing the genomes of 1000 actinobacteria strains.</title>
        <authorList>
            <person name="Klenk H.-P."/>
        </authorList>
    </citation>
    <scope>NUCLEOTIDE SEQUENCE [LARGE SCALE GENOMIC DNA]</scope>
    <source>
        <strain evidence="3 4">DSM 13057</strain>
    </source>
</reference>
<feature type="domain" description="Xylose isomerase-like TIM barrel" evidence="2">
    <location>
        <begin position="52"/>
        <end position="292"/>
    </location>
</feature>
<dbReference type="InterPro" id="IPR050312">
    <property type="entry name" value="IolE/XylAMocC-like"/>
</dbReference>
<keyword evidence="1" id="KW-0119">Carbohydrate metabolism</keyword>
<evidence type="ECO:0000313" key="4">
    <source>
        <dbReference type="Proteomes" id="UP000776164"/>
    </source>
</evidence>
<evidence type="ECO:0000259" key="2">
    <source>
        <dbReference type="Pfam" id="PF01261"/>
    </source>
</evidence>
<dbReference type="PANTHER" id="PTHR12110:SF53">
    <property type="entry name" value="BLR5974 PROTEIN"/>
    <property type="match status" value="1"/>
</dbReference>